<keyword evidence="3" id="KW-1185">Reference proteome</keyword>
<sequence length="188" mass="21374">MTATTRTTKRKKKKKKGKGWLILLLLAAGAFFALYQLEFKYWDRSMPTGMHPLVAEKRDKLVEEASKKGIQIMITDDFRSAAEQDELYAKGRTKPGNIVTHAEGGKSYHNYGMALDFALENQAGEAVWDIKRDGNKNGEADWMEVVAIGKNLGFEWGGEIFGDFKDYPHFQMDFGLSIYELQLGRRPK</sequence>
<evidence type="ECO:0000313" key="2">
    <source>
        <dbReference type="EMBL" id="OYD56568.1"/>
    </source>
</evidence>
<dbReference type="Gene3D" id="3.30.1380.10">
    <property type="match status" value="1"/>
</dbReference>
<comment type="caution">
    <text evidence="2">The sequence shown here is derived from an EMBL/GenBank/DDBJ whole genome shotgun (WGS) entry which is preliminary data.</text>
</comment>
<proteinExistence type="predicted"/>
<dbReference type="PANTHER" id="PTHR34385:SF1">
    <property type="entry name" value="PEPTIDOGLYCAN L-ALANYL-D-GLUTAMATE ENDOPEPTIDASE CWLK"/>
    <property type="match status" value="1"/>
</dbReference>
<accession>A0A235F5S0</accession>
<dbReference type="InterPro" id="IPR039561">
    <property type="entry name" value="Peptidase_M15C"/>
</dbReference>
<evidence type="ECO:0000313" key="3">
    <source>
        <dbReference type="Proteomes" id="UP000215059"/>
    </source>
</evidence>
<dbReference type="InterPro" id="IPR052179">
    <property type="entry name" value="DD-CPase-like"/>
</dbReference>
<dbReference type="CDD" id="cd14845">
    <property type="entry name" value="L-Ala-D-Glu_peptidase_like"/>
    <property type="match status" value="1"/>
</dbReference>
<dbReference type="OrthoDB" id="9799970at2"/>
<feature type="domain" description="Peptidase M15C" evidence="1">
    <location>
        <begin position="103"/>
        <end position="172"/>
    </location>
</feature>
<dbReference type="InterPro" id="IPR009045">
    <property type="entry name" value="Zn_M74/Hedgehog-like"/>
</dbReference>
<protein>
    <submittedName>
        <fullName evidence="2">Peptidase M15</fullName>
    </submittedName>
</protein>
<reference evidence="2 3" key="1">
    <citation type="submission" date="2017-07" db="EMBL/GenBank/DDBJ databases">
        <title>Fictibacillus sp. nov. GDSW-R2A3 Genome sequencing and assembly.</title>
        <authorList>
            <person name="Mayilraj S."/>
        </authorList>
    </citation>
    <scope>NUCLEOTIDE SEQUENCE [LARGE SCALE GENOMIC DNA]</scope>
    <source>
        <strain evidence="2 3">GDSW-R2A3</strain>
    </source>
</reference>
<dbReference type="PANTHER" id="PTHR34385">
    <property type="entry name" value="D-ALANYL-D-ALANINE CARBOXYPEPTIDASE"/>
    <property type="match status" value="1"/>
</dbReference>
<organism evidence="2 3">
    <name type="scientific">Fictibacillus aquaticus</name>
    <dbReference type="NCBI Taxonomy" id="2021314"/>
    <lineage>
        <taxon>Bacteria</taxon>
        <taxon>Bacillati</taxon>
        <taxon>Bacillota</taxon>
        <taxon>Bacilli</taxon>
        <taxon>Bacillales</taxon>
        <taxon>Fictibacillaceae</taxon>
        <taxon>Fictibacillus</taxon>
    </lineage>
</organism>
<evidence type="ECO:0000259" key="1">
    <source>
        <dbReference type="Pfam" id="PF13539"/>
    </source>
</evidence>
<gene>
    <name evidence="2" type="ORF">CGZ90_16280</name>
</gene>
<dbReference type="Pfam" id="PF13539">
    <property type="entry name" value="Peptidase_M15_4"/>
    <property type="match status" value="1"/>
</dbReference>
<dbReference type="SUPFAM" id="SSF55166">
    <property type="entry name" value="Hedgehog/DD-peptidase"/>
    <property type="match status" value="1"/>
</dbReference>
<dbReference type="EMBL" id="NOII01000011">
    <property type="protein sequence ID" value="OYD56568.1"/>
    <property type="molecule type" value="Genomic_DNA"/>
</dbReference>
<dbReference type="AlphaFoldDB" id="A0A235F5S0"/>
<name>A0A235F5S0_9BACL</name>
<dbReference type="RefSeq" id="WP_094253584.1">
    <property type="nucleotide sequence ID" value="NZ_JBHLXL010000002.1"/>
</dbReference>
<dbReference type="GO" id="GO:0008233">
    <property type="term" value="F:peptidase activity"/>
    <property type="evidence" value="ECO:0007669"/>
    <property type="project" value="InterPro"/>
</dbReference>
<dbReference type="Proteomes" id="UP000215059">
    <property type="component" value="Unassembled WGS sequence"/>
</dbReference>